<keyword evidence="5" id="KW-1015">Disulfide bond</keyword>
<dbReference type="InterPro" id="IPR054577">
    <property type="entry name" value="OBP47-like_dom"/>
</dbReference>
<evidence type="ECO:0000256" key="2">
    <source>
        <dbReference type="ARBA" id="ARBA00008098"/>
    </source>
</evidence>
<proteinExistence type="inferred from homology"/>
<comment type="similarity">
    <text evidence="2">Belongs to the PBP/GOBP family.</text>
</comment>
<dbReference type="GO" id="GO:0005576">
    <property type="term" value="C:extracellular region"/>
    <property type="evidence" value="ECO:0007669"/>
    <property type="project" value="UniProtKB-SubCell"/>
</dbReference>
<dbReference type="Gene3D" id="1.10.238.270">
    <property type="match status" value="1"/>
</dbReference>
<dbReference type="PANTHER" id="PTHR21066:SF3">
    <property type="entry name" value="IP02236P"/>
    <property type="match status" value="1"/>
</dbReference>
<dbReference type="STRING" id="41427.A0A182IRD6"/>
<reference evidence="7" key="1">
    <citation type="submission" date="2022-08" db="UniProtKB">
        <authorList>
            <consortium name="EnsemblMetazoa"/>
        </authorList>
    </citation>
    <scope>IDENTIFICATION</scope>
    <source>
        <strain evidence="7">EBRO</strain>
    </source>
</reference>
<dbReference type="EnsemblMetazoa" id="AATE004035-RA">
    <property type="protein sequence ID" value="AATE004035-PA.1"/>
    <property type="gene ID" value="AATE004035"/>
</dbReference>
<sequence length="138" mass="15119">MTIAFEQEQHPKDCCHLPSLIDEDLLRNCKSLYGGEPLQRKLIYERGKCFVECALNATGTMVNGFLDQAKILSLIESATQDDPILMQLFQGNTLQCLQTSQSSGNDPGGQGCGTRGVDFVSCVNIRNFLVGVSNCDKI</sequence>
<evidence type="ECO:0000313" key="7">
    <source>
        <dbReference type="EnsemblMetazoa" id="AATE004035-PA.1"/>
    </source>
</evidence>
<accession>A0A182IRD6</accession>
<evidence type="ECO:0000256" key="4">
    <source>
        <dbReference type="ARBA" id="ARBA00022525"/>
    </source>
</evidence>
<comment type="subcellular location">
    <subcellularLocation>
        <location evidence="1">Secreted</location>
    </subcellularLocation>
</comment>
<name>A0A182IRD6_ANOAO</name>
<dbReference type="SMR" id="A0A182IRD6"/>
<dbReference type="VEuPathDB" id="VectorBase:AATE004035"/>
<protein>
    <recommendedName>
        <fullName evidence="6">OBP47-like domain-containing protein</fullName>
    </recommendedName>
</protein>
<dbReference type="AlphaFoldDB" id="A0A182IRD6"/>
<feature type="domain" description="OBP47-like" evidence="6">
    <location>
        <begin position="18"/>
        <end position="103"/>
    </location>
</feature>
<evidence type="ECO:0000256" key="3">
    <source>
        <dbReference type="ARBA" id="ARBA00022448"/>
    </source>
</evidence>
<dbReference type="Pfam" id="PF22651">
    <property type="entry name" value="OBP47_like"/>
    <property type="match status" value="1"/>
</dbReference>
<organism evidence="7">
    <name type="scientific">Anopheles atroparvus</name>
    <name type="common">European mosquito</name>
    <dbReference type="NCBI Taxonomy" id="41427"/>
    <lineage>
        <taxon>Eukaryota</taxon>
        <taxon>Metazoa</taxon>
        <taxon>Ecdysozoa</taxon>
        <taxon>Arthropoda</taxon>
        <taxon>Hexapoda</taxon>
        <taxon>Insecta</taxon>
        <taxon>Pterygota</taxon>
        <taxon>Neoptera</taxon>
        <taxon>Endopterygota</taxon>
        <taxon>Diptera</taxon>
        <taxon>Nematocera</taxon>
        <taxon>Culicoidea</taxon>
        <taxon>Culicidae</taxon>
        <taxon>Anophelinae</taxon>
        <taxon>Anopheles</taxon>
    </lineage>
</organism>
<evidence type="ECO:0000256" key="1">
    <source>
        <dbReference type="ARBA" id="ARBA00004613"/>
    </source>
</evidence>
<keyword evidence="3" id="KW-0813">Transport</keyword>
<dbReference type="InterPro" id="IPR052295">
    <property type="entry name" value="Odorant-binding_protein"/>
</dbReference>
<evidence type="ECO:0000259" key="6">
    <source>
        <dbReference type="Pfam" id="PF22651"/>
    </source>
</evidence>
<dbReference type="PANTHER" id="PTHR21066">
    <property type="entry name" value="ODORANT-BINDING PROTEIN 59A-RELATED"/>
    <property type="match status" value="1"/>
</dbReference>
<keyword evidence="4" id="KW-0964">Secreted</keyword>
<evidence type="ECO:0000256" key="5">
    <source>
        <dbReference type="ARBA" id="ARBA00023157"/>
    </source>
</evidence>